<dbReference type="STRING" id="39841.SAMN05660836_02554"/>
<dbReference type="GO" id="GO:0006552">
    <property type="term" value="P:L-leucine catabolic process"/>
    <property type="evidence" value="ECO:0007669"/>
    <property type="project" value="TreeGrafter"/>
</dbReference>
<dbReference type="GO" id="GO:0046951">
    <property type="term" value="P:ketone body biosynthetic process"/>
    <property type="evidence" value="ECO:0007669"/>
    <property type="project" value="TreeGrafter"/>
</dbReference>
<dbReference type="GO" id="GO:0046872">
    <property type="term" value="F:metal ion binding"/>
    <property type="evidence" value="ECO:0007669"/>
    <property type="project" value="UniProtKB-KW"/>
</dbReference>
<dbReference type="AlphaFoldDB" id="A0A1I4W1N0"/>
<accession>A0A1I4W1N0</accession>
<proteinExistence type="inferred from homology"/>
<evidence type="ECO:0000256" key="2">
    <source>
        <dbReference type="ARBA" id="ARBA00022679"/>
    </source>
</evidence>
<dbReference type="GO" id="GO:0046912">
    <property type="term" value="F:acyltransferase activity, acyl groups converted into alkyl on transfer"/>
    <property type="evidence" value="ECO:0007669"/>
    <property type="project" value="InterPro"/>
</dbReference>
<dbReference type="PANTHER" id="PTHR42738:SF7">
    <property type="entry name" value="HYDROXYMETHYLGLUTARYL-COA LYASE"/>
    <property type="match status" value="1"/>
</dbReference>
<evidence type="ECO:0000256" key="5">
    <source>
        <dbReference type="RuleBase" id="RU003523"/>
    </source>
</evidence>
<evidence type="ECO:0000256" key="1">
    <source>
        <dbReference type="ARBA" id="ARBA00009405"/>
    </source>
</evidence>
<dbReference type="RefSeq" id="WP_093396334.1">
    <property type="nucleotide sequence ID" value="NZ_FOUU01000013.1"/>
</dbReference>
<sequence>MILPERVVLEDQSLRDGLQREQRILSVEEKVEMVRRLLQAGIRRIQVTAFVNPAKVPQMADAEELCARLEPFSSCAEISALVLNKKGLERALRAGCRKVEISVSASETHSVRNTGMRLGEALKELEDMIREAKREGLAVRAGVQCAFGCRMEGMVPPSRVMEIVSRELDLGADEIALADTTGMADPLAIFEISRSVIELAGNSGSPPIFLHLHDTEGKGLANVLAALQAGVTGFDATVGGLGGCPFVPGAAGNIPMEELILMLNQMRIETGVDLGKVMDLGRYLSSLLGKELSSRLYRLNCVEK</sequence>
<dbReference type="PROSITE" id="PS50991">
    <property type="entry name" value="PYR_CT"/>
    <property type="match status" value="1"/>
</dbReference>
<reference evidence="7 8" key="1">
    <citation type="submission" date="2016-10" db="EMBL/GenBank/DDBJ databases">
        <authorList>
            <person name="de Groot N.N."/>
        </authorList>
    </citation>
    <scope>NUCLEOTIDE SEQUENCE [LARGE SCALE GENOMIC DNA]</scope>
    <source>
        <strain evidence="7 8">DSM 9990</strain>
    </source>
</reference>
<dbReference type="PANTHER" id="PTHR42738">
    <property type="entry name" value="HYDROXYMETHYLGLUTARYL-COA LYASE"/>
    <property type="match status" value="1"/>
</dbReference>
<dbReference type="InterPro" id="IPR000891">
    <property type="entry name" value="PYR_CT"/>
</dbReference>
<dbReference type="EMBL" id="FOUU01000013">
    <property type="protein sequence ID" value="SFN07382.1"/>
    <property type="molecule type" value="Genomic_DNA"/>
</dbReference>
<evidence type="ECO:0000256" key="3">
    <source>
        <dbReference type="ARBA" id="ARBA00022723"/>
    </source>
</evidence>
<dbReference type="Pfam" id="PF00682">
    <property type="entry name" value="HMGL-like"/>
    <property type="match status" value="1"/>
</dbReference>
<keyword evidence="4 7" id="KW-0456">Lyase</keyword>
<dbReference type="CDD" id="cd07938">
    <property type="entry name" value="DRE_TIM_HMGL"/>
    <property type="match status" value="1"/>
</dbReference>
<keyword evidence="8" id="KW-1185">Reference proteome</keyword>
<dbReference type="NCBIfam" id="NF004283">
    <property type="entry name" value="PRK05692.1"/>
    <property type="match status" value="1"/>
</dbReference>
<comment type="similarity">
    <text evidence="1">Belongs to the HMG-CoA lyase family.</text>
</comment>
<evidence type="ECO:0000313" key="7">
    <source>
        <dbReference type="EMBL" id="SFN07382.1"/>
    </source>
</evidence>
<dbReference type="Proteomes" id="UP000199611">
    <property type="component" value="Unassembled WGS sequence"/>
</dbReference>
<dbReference type="PROSITE" id="PS00815">
    <property type="entry name" value="AIPM_HOMOCIT_SYNTH_1"/>
    <property type="match status" value="1"/>
</dbReference>
<keyword evidence="3" id="KW-0479">Metal-binding</keyword>
<evidence type="ECO:0000256" key="4">
    <source>
        <dbReference type="ARBA" id="ARBA00023239"/>
    </source>
</evidence>
<organism evidence="7 8">
    <name type="scientific">Thermodesulforhabdus norvegica</name>
    <dbReference type="NCBI Taxonomy" id="39841"/>
    <lineage>
        <taxon>Bacteria</taxon>
        <taxon>Pseudomonadati</taxon>
        <taxon>Thermodesulfobacteriota</taxon>
        <taxon>Syntrophobacteria</taxon>
        <taxon>Syntrophobacterales</taxon>
        <taxon>Thermodesulforhabdaceae</taxon>
        <taxon>Thermodesulforhabdus</taxon>
    </lineage>
</organism>
<dbReference type="Gene3D" id="3.20.20.70">
    <property type="entry name" value="Aldolase class I"/>
    <property type="match status" value="1"/>
</dbReference>
<keyword evidence="2 5" id="KW-0808">Transferase</keyword>
<dbReference type="InterPro" id="IPR013785">
    <property type="entry name" value="Aldolase_TIM"/>
</dbReference>
<dbReference type="OrthoDB" id="9784013at2"/>
<dbReference type="GO" id="GO:0004419">
    <property type="term" value="F:hydroxymethylglutaryl-CoA lyase activity"/>
    <property type="evidence" value="ECO:0007669"/>
    <property type="project" value="TreeGrafter"/>
</dbReference>
<dbReference type="InterPro" id="IPR002034">
    <property type="entry name" value="AIPM/Hcit_synth_CS"/>
</dbReference>
<gene>
    <name evidence="7" type="ORF">SAMN05660836_02554</name>
</gene>
<evidence type="ECO:0000313" key="8">
    <source>
        <dbReference type="Proteomes" id="UP000199611"/>
    </source>
</evidence>
<dbReference type="InterPro" id="IPR043594">
    <property type="entry name" value="HMGL"/>
</dbReference>
<dbReference type="SUPFAM" id="SSF51569">
    <property type="entry name" value="Aldolase"/>
    <property type="match status" value="1"/>
</dbReference>
<name>A0A1I4W1N0_9BACT</name>
<evidence type="ECO:0000259" key="6">
    <source>
        <dbReference type="PROSITE" id="PS50991"/>
    </source>
</evidence>
<protein>
    <submittedName>
        <fullName evidence="7">Hydroxymethylglutaryl-CoA lyase</fullName>
    </submittedName>
</protein>
<feature type="domain" description="Pyruvate carboxyltransferase" evidence="6">
    <location>
        <begin position="7"/>
        <end position="278"/>
    </location>
</feature>
<comment type="similarity">
    <text evidence="5">Belongs to the alpha-IPM synthase/homocitrate synthase family.</text>
</comment>